<sequence length="220" mass="23174">MFVHGSGHVGRQAFPQQAAAFPGAAFPVLPGYGDQEPAVGDVAAGAHALALRASDADGIVGYSYGGVVATMASSMEPPRALVLIEPALFQLSADRPATARLIERLEPIYLDATLTDATFERAFMLALDGHDIGTAVTASELRSSKRSRLHGAPWRHPVDAAAIRETPTLVLTGGWNEEYEEVAAALVGLGAVHEVLPGHGHRVIDHPDCSARIRAFVEAV</sequence>
<comment type="caution">
    <text evidence="2">The sequence shown here is derived from an EMBL/GenBank/DDBJ whole genome shotgun (WGS) entry which is preliminary data.</text>
</comment>
<dbReference type="EMBL" id="BAAAKK010000001">
    <property type="protein sequence ID" value="GAA1417720.1"/>
    <property type="molecule type" value="Genomic_DNA"/>
</dbReference>
<keyword evidence="3" id="KW-1185">Reference proteome</keyword>
<evidence type="ECO:0000313" key="3">
    <source>
        <dbReference type="Proteomes" id="UP001501266"/>
    </source>
</evidence>
<dbReference type="Pfam" id="PF12697">
    <property type="entry name" value="Abhydrolase_6"/>
    <property type="match status" value="1"/>
</dbReference>
<feature type="domain" description="AB hydrolase-1" evidence="1">
    <location>
        <begin position="2"/>
        <end position="208"/>
    </location>
</feature>
<reference evidence="2 3" key="1">
    <citation type="journal article" date="2019" name="Int. J. Syst. Evol. Microbiol.">
        <title>The Global Catalogue of Microorganisms (GCM) 10K type strain sequencing project: providing services to taxonomists for standard genome sequencing and annotation.</title>
        <authorList>
            <consortium name="The Broad Institute Genomics Platform"/>
            <consortium name="The Broad Institute Genome Sequencing Center for Infectious Disease"/>
            <person name="Wu L."/>
            <person name="Ma J."/>
        </authorList>
    </citation>
    <scope>NUCLEOTIDE SEQUENCE [LARGE SCALE GENOMIC DNA]</scope>
    <source>
        <strain evidence="2 3">JCM 12398</strain>
    </source>
</reference>
<gene>
    <name evidence="2" type="ORF">GCM10009640_02250</name>
</gene>
<evidence type="ECO:0000259" key="1">
    <source>
        <dbReference type="Pfam" id="PF12697"/>
    </source>
</evidence>
<dbReference type="InterPro" id="IPR000073">
    <property type="entry name" value="AB_hydrolase_1"/>
</dbReference>
<proteinExistence type="predicted"/>
<dbReference type="InterPro" id="IPR029058">
    <property type="entry name" value="AB_hydrolase_fold"/>
</dbReference>
<protein>
    <recommendedName>
        <fullName evidence="1">AB hydrolase-1 domain-containing protein</fullName>
    </recommendedName>
</protein>
<dbReference type="Gene3D" id="3.40.50.1820">
    <property type="entry name" value="alpha/beta hydrolase"/>
    <property type="match status" value="1"/>
</dbReference>
<evidence type="ECO:0000313" key="2">
    <source>
        <dbReference type="EMBL" id="GAA1417720.1"/>
    </source>
</evidence>
<dbReference type="Proteomes" id="UP001501266">
    <property type="component" value="Unassembled WGS sequence"/>
</dbReference>
<name>A0ABN1YM23_9MICO</name>
<organism evidence="2 3">
    <name type="scientific">Agrococcus citreus</name>
    <dbReference type="NCBI Taxonomy" id="84643"/>
    <lineage>
        <taxon>Bacteria</taxon>
        <taxon>Bacillati</taxon>
        <taxon>Actinomycetota</taxon>
        <taxon>Actinomycetes</taxon>
        <taxon>Micrococcales</taxon>
        <taxon>Microbacteriaceae</taxon>
        <taxon>Agrococcus</taxon>
    </lineage>
</organism>
<dbReference type="SUPFAM" id="SSF53474">
    <property type="entry name" value="alpha/beta-Hydrolases"/>
    <property type="match status" value="1"/>
</dbReference>
<accession>A0ABN1YM23</accession>